<dbReference type="GO" id="GO:0005524">
    <property type="term" value="F:ATP binding"/>
    <property type="evidence" value="ECO:0007669"/>
    <property type="project" value="UniProtKB-UniRule"/>
</dbReference>
<comment type="subunit">
    <text evidence="5 7">Monomer.</text>
</comment>
<keyword evidence="4 5" id="KW-0418">Kinase</keyword>
<evidence type="ECO:0000256" key="4">
    <source>
        <dbReference type="ARBA" id="ARBA00022777"/>
    </source>
</evidence>
<dbReference type="NCBIfam" id="NF001381">
    <property type="entry name" value="PRK00279.1-3"/>
    <property type="match status" value="1"/>
</dbReference>
<dbReference type="PROSITE" id="PS00113">
    <property type="entry name" value="ADENYLATE_KINASE"/>
    <property type="match status" value="1"/>
</dbReference>
<dbReference type="NCBIfam" id="TIGR01351">
    <property type="entry name" value="adk"/>
    <property type="match status" value="1"/>
</dbReference>
<accession>A0A1I1HCQ4</accession>
<dbReference type="RefSeq" id="WP_090973181.1">
    <property type="nucleotide sequence ID" value="NZ_FOLL01000006.1"/>
</dbReference>
<dbReference type="OrthoDB" id="9805030at2"/>
<reference evidence="8 9" key="1">
    <citation type="submission" date="2016-10" db="EMBL/GenBank/DDBJ databases">
        <authorList>
            <person name="de Groot N.N."/>
        </authorList>
    </citation>
    <scope>NUCLEOTIDE SEQUENCE [LARGE SCALE GENOMIC DNA]</scope>
    <source>
        <strain evidence="8 9">DSM 22900</strain>
    </source>
</reference>
<dbReference type="PRINTS" id="PR00094">
    <property type="entry name" value="ADENYLTKNASE"/>
</dbReference>
<dbReference type="Pfam" id="PF00406">
    <property type="entry name" value="ADK"/>
    <property type="match status" value="1"/>
</dbReference>
<dbReference type="PANTHER" id="PTHR23359">
    <property type="entry name" value="NUCLEOTIDE KINASE"/>
    <property type="match status" value="1"/>
</dbReference>
<dbReference type="GO" id="GO:0044209">
    <property type="term" value="P:AMP salvage"/>
    <property type="evidence" value="ECO:0007669"/>
    <property type="project" value="UniProtKB-UniRule"/>
</dbReference>
<protein>
    <recommendedName>
        <fullName evidence="5 7">Adenylate kinase</fullName>
        <shortName evidence="5">AK</shortName>
        <ecNumber evidence="5 7">2.7.4.3</ecNumber>
    </recommendedName>
    <alternativeName>
        <fullName evidence="5">ATP-AMP transphosphorylase</fullName>
    </alternativeName>
    <alternativeName>
        <fullName evidence="5">ATP:AMP phosphotransferase</fullName>
    </alternativeName>
    <alternativeName>
        <fullName evidence="5">Adenylate monophosphate kinase</fullName>
    </alternativeName>
</protein>
<keyword evidence="2 5" id="KW-0545">Nucleotide biosynthesis</keyword>
<feature type="binding site" evidence="5">
    <location>
        <position position="145"/>
    </location>
    <ligand>
        <name>AMP</name>
        <dbReference type="ChEBI" id="CHEBI:456215"/>
    </ligand>
</feature>
<dbReference type="EMBL" id="FOLL01000006">
    <property type="protein sequence ID" value="SFC21382.1"/>
    <property type="molecule type" value="Genomic_DNA"/>
</dbReference>
<name>A0A1I1HCQ4_9SPHI</name>
<feature type="binding site" evidence="5">
    <location>
        <position position="32"/>
    </location>
    <ligand>
        <name>AMP</name>
        <dbReference type="ChEBI" id="CHEBI:456215"/>
    </ligand>
</feature>
<keyword evidence="3 5" id="KW-0547">Nucleotide-binding</keyword>
<evidence type="ECO:0000313" key="9">
    <source>
        <dbReference type="Proteomes" id="UP000199577"/>
    </source>
</evidence>
<evidence type="ECO:0000256" key="3">
    <source>
        <dbReference type="ARBA" id="ARBA00022741"/>
    </source>
</evidence>
<evidence type="ECO:0000256" key="7">
    <source>
        <dbReference type="RuleBase" id="RU003331"/>
    </source>
</evidence>
<feature type="region of interest" description="NMP" evidence="5">
    <location>
        <begin position="31"/>
        <end position="60"/>
    </location>
</feature>
<gene>
    <name evidence="5" type="primary">adk</name>
    <name evidence="8" type="ORF">SAMN05421747_106107</name>
</gene>
<feature type="binding site" evidence="5">
    <location>
        <position position="37"/>
    </location>
    <ligand>
        <name>AMP</name>
        <dbReference type="ChEBI" id="CHEBI:456215"/>
    </ligand>
</feature>
<dbReference type="Gene3D" id="3.40.50.300">
    <property type="entry name" value="P-loop containing nucleotide triphosphate hydrolases"/>
    <property type="match status" value="1"/>
</dbReference>
<evidence type="ECO:0000256" key="5">
    <source>
        <dbReference type="HAMAP-Rule" id="MF_00235"/>
    </source>
</evidence>
<dbReference type="EC" id="2.7.4.3" evidence="5 7"/>
<proteinExistence type="inferred from homology"/>
<feature type="binding site" evidence="5">
    <location>
        <begin position="86"/>
        <end position="89"/>
    </location>
    <ligand>
        <name>AMP</name>
        <dbReference type="ChEBI" id="CHEBI:456215"/>
    </ligand>
</feature>
<comment type="subcellular location">
    <subcellularLocation>
        <location evidence="5 7">Cytoplasm</location>
    </subcellularLocation>
</comment>
<dbReference type="Proteomes" id="UP000199577">
    <property type="component" value="Unassembled WGS sequence"/>
</dbReference>
<dbReference type="InterPro" id="IPR006259">
    <property type="entry name" value="Adenyl_kin_sub"/>
</dbReference>
<feature type="binding site" evidence="5">
    <location>
        <position position="128"/>
    </location>
    <ligand>
        <name>ATP</name>
        <dbReference type="ChEBI" id="CHEBI:30616"/>
    </ligand>
</feature>
<dbReference type="AlphaFoldDB" id="A0A1I1HCQ4"/>
<organism evidence="8 9">
    <name type="scientific">Parapedobacter composti</name>
    <dbReference type="NCBI Taxonomy" id="623281"/>
    <lineage>
        <taxon>Bacteria</taxon>
        <taxon>Pseudomonadati</taxon>
        <taxon>Bacteroidota</taxon>
        <taxon>Sphingobacteriia</taxon>
        <taxon>Sphingobacteriales</taxon>
        <taxon>Sphingobacteriaceae</taxon>
        <taxon>Parapedobacter</taxon>
    </lineage>
</organism>
<keyword evidence="5 7" id="KW-0067">ATP-binding</keyword>
<comment type="function">
    <text evidence="5">Catalyzes the reversible transfer of the terminal phosphate group between ATP and AMP. Plays an important role in cellular energy homeostasis and in adenine nucleotide metabolism.</text>
</comment>
<dbReference type="NCBIfam" id="NF011100">
    <property type="entry name" value="PRK14527.1"/>
    <property type="match status" value="1"/>
</dbReference>
<evidence type="ECO:0000256" key="6">
    <source>
        <dbReference type="RuleBase" id="RU003330"/>
    </source>
</evidence>
<dbReference type="UniPathway" id="UPA00588">
    <property type="reaction ID" value="UER00649"/>
</dbReference>
<comment type="catalytic activity">
    <reaction evidence="5 7">
        <text>AMP + ATP = 2 ADP</text>
        <dbReference type="Rhea" id="RHEA:12973"/>
        <dbReference type="ChEBI" id="CHEBI:30616"/>
        <dbReference type="ChEBI" id="CHEBI:456215"/>
        <dbReference type="ChEBI" id="CHEBI:456216"/>
        <dbReference type="EC" id="2.7.4.3"/>
    </reaction>
</comment>
<evidence type="ECO:0000256" key="1">
    <source>
        <dbReference type="ARBA" id="ARBA00022679"/>
    </source>
</evidence>
<dbReference type="InterPro" id="IPR000850">
    <property type="entry name" value="Adenylat/UMP-CMP_kin"/>
</dbReference>
<dbReference type="InterPro" id="IPR027417">
    <property type="entry name" value="P-loop_NTPase"/>
</dbReference>
<feature type="binding site" evidence="5">
    <location>
        <begin position="58"/>
        <end position="60"/>
    </location>
    <ligand>
        <name>AMP</name>
        <dbReference type="ChEBI" id="CHEBI:456215"/>
    </ligand>
</feature>
<sequence>MLNLVLFGPPGAGKGTQSQKLIDEYQLVHISTGDLFRAHISNQTELGQRVSKLIAEGELVPDSITIAMLEEEIDKNPDARGFIFDGFPRTVAQAEALDSFLESKGTDITGVIALDVNEEELTDRIAKRKAVSNRVDDDSEKLKKRIAEYFDKTIHVLPYYEKQGKLKKVDGIGEIGVIFEEIKGIIDGLKVSQSKG</sequence>
<dbReference type="GO" id="GO:0004017">
    <property type="term" value="F:AMP kinase activity"/>
    <property type="evidence" value="ECO:0007669"/>
    <property type="project" value="UniProtKB-UniRule"/>
</dbReference>
<dbReference type="STRING" id="623281.SAMN05421747_106107"/>
<dbReference type="InterPro" id="IPR033690">
    <property type="entry name" value="Adenylat_kinase_CS"/>
</dbReference>
<dbReference type="GO" id="GO:0005737">
    <property type="term" value="C:cytoplasm"/>
    <property type="evidence" value="ECO:0007669"/>
    <property type="project" value="UniProtKB-SubCell"/>
</dbReference>
<feature type="binding site" evidence="5">
    <location>
        <begin position="11"/>
        <end position="16"/>
    </location>
    <ligand>
        <name>ATP</name>
        <dbReference type="ChEBI" id="CHEBI:30616"/>
    </ligand>
</feature>
<evidence type="ECO:0000256" key="2">
    <source>
        <dbReference type="ARBA" id="ARBA00022727"/>
    </source>
</evidence>
<comment type="caution">
    <text evidence="5">Lacks conserved residue(s) required for the propagation of feature annotation.</text>
</comment>
<keyword evidence="1 5" id="KW-0808">Transferase</keyword>
<comment type="pathway">
    <text evidence="5">Purine metabolism; AMP biosynthesis via salvage pathway; AMP from ADP: step 1/1.</text>
</comment>
<dbReference type="SUPFAM" id="SSF52540">
    <property type="entry name" value="P-loop containing nucleoside triphosphate hydrolases"/>
    <property type="match status" value="1"/>
</dbReference>
<keyword evidence="5" id="KW-0963">Cytoplasm</keyword>
<feature type="binding site" evidence="5">
    <location>
        <position position="134"/>
    </location>
    <ligand>
        <name>AMP</name>
        <dbReference type="ChEBI" id="CHEBI:456215"/>
    </ligand>
</feature>
<dbReference type="CDD" id="cd01428">
    <property type="entry name" value="ADK"/>
    <property type="match status" value="1"/>
</dbReference>
<comment type="domain">
    <text evidence="5">Consists of three domains, a large central CORE domain and two small peripheral domains, NMPbind and LID, which undergo movements during catalysis. The LID domain closes over the site of phosphoryl transfer upon ATP binding. Assembling and dissambling the active center during each catalytic cycle provides an effective means to prevent ATP hydrolysis.</text>
</comment>
<dbReference type="HAMAP" id="MF_00235">
    <property type="entry name" value="Adenylate_kinase_Adk"/>
    <property type="match status" value="1"/>
</dbReference>
<evidence type="ECO:0000313" key="8">
    <source>
        <dbReference type="EMBL" id="SFC21382.1"/>
    </source>
</evidence>
<comment type="similarity">
    <text evidence="5 6">Belongs to the adenylate kinase family.</text>
</comment>
<dbReference type="NCBIfam" id="NF011105">
    <property type="entry name" value="PRK14532.1"/>
    <property type="match status" value="1"/>
</dbReference>
<feature type="binding site" evidence="5">
    <location>
        <position position="173"/>
    </location>
    <ligand>
        <name>ATP</name>
        <dbReference type="ChEBI" id="CHEBI:30616"/>
    </ligand>
</feature>
<feature type="binding site" evidence="5">
    <location>
        <position position="93"/>
    </location>
    <ligand>
        <name>AMP</name>
        <dbReference type="ChEBI" id="CHEBI:456215"/>
    </ligand>
</feature>
<keyword evidence="9" id="KW-1185">Reference proteome</keyword>